<feature type="transmembrane region" description="Helical" evidence="1">
    <location>
        <begin position="40"/>
        <end position="62"/>
    </location>
</feature>
<evidence type="ECO:0000256" key="1">
    <source>
        <dbReference type="SAM" id="Phobius"/>
    </source>
</evidence>
<gene>
    <name evidence="2" type="ORF">SAMN04488051_102248</name>
</gene>
<dbReference type="EMBL" id="FNRM01000002">
    <property type="protein sequence ID" value="SEA24668.1"/>
    <property type="molecule type" value="Genomic_DNA"/>
</dbReference>
<accession>A0A1H3ZLZ3</accession>
<keyword evidence="3" id="KW-1185">Reference proteome</keyword>
<keyword evidence="1" id="KW-0812">Transmembrane</keyword>
<dbReference type="Proteomes" id="UP000198773">
    <property type="component" value="Unassembled WGS sequence"/>
</dbReference>
<organism evidence="2 3">
    <name type="scientific">Alkalimonas amylolytica</name>
    <dbReference type="NCBI Taxonomy" id="152573"/>
    <lineage>
        <taxon>Bacteria</taxon>
        <taxon>Pseudomonadati</taxon>
        <taxon>Pseudomonadota</taxon>
        <taxon>Gammaproteobacteria</taxon>
        <taxon>Alkalimonas</taxon>
    </lineage>
</organism>
<dbReference type="AlphaFoldDB" id="A0A1H3ZLZ3"/>
<proteinExistence type="predicted"/>
<dbReference type="STRING" id="152573.SAMN04488051_102248"/>
<keyword evidence="1" id="KW-1133">Transmembrane helix</keyword>
<reference evidence="2 3" key="1">
    <citation type="submission" date="2016-10" db="EMBL/GenBank/DDBJ databases">
        <authorList>
            <person name="de Groot N.N."/>
        </authorList>
    </citation>
    <scope>NUCLEOTIDE SEQUENCE [LARGE SCALE GENOMIC DNA]</scope>
    <source>
        <strain evidence="2 3">CGMCC 1.3430</strain>
    </source>
</reference>
<name>A0A1H3ZLZ3_ALKAM</name>
<sequence length="66" mass="7501">MEFHYAVLHSRLQKRVTVTRLAVQVIFGGVPDSLHYPVDAVSYLLTTYLLATALIVCFGWLLSRHL</sequence>
<keyword evidence="1" id="KW-0472">Membrane</keyword>
<evidence type="ECO:0000313" key="2">
    <source>
        <dbReference type="EMBL" id="SEA24668.1"/>
    </source>
</evidence>
<evidence type="ECO:0000313" key="3">
    <source>
        <dbReference type="Proteomes" id="UP000198773"/>
    </source>
</evidence>
<protein>
    <submittedName>
        <fullName evidence="2">Uncharacterized protein</fullName>
    </submittedName>
</protein>